<evidence type="ECO:0000313" key="2">
    <source>
        <dbReference type="Proteomes" id="UP000314294"/>
    </source>
</evidence>
<organism evidence="1 2">
    <name type="scientific">Liparis tanakae</name>
    <name type="common">Tanaka's snailfish</name>
    <dbReference type="NCBI Taxonomy" id="230148"/>
    <lineage>
        <taxon>Eukaryota</taxon>
        <taxon>Metazoa</taxon>
        <taxon>Chordata</taxon>
        <taxon>Craniata</taxon>
        <taxon>Vertebrata</taxon>
        <taxon>Euteleostomi</taxon>
        <taxon>Actinopterygii</taxon>
        <taxon>Neopterygii</taxon>
        <taxon>Teleostei</taxon>
        <taxon>Neoteleostei</taxon>
        <taxon>Acanthomorphata</taxon>
        <taxon>Eupercaria</taxon>
        <taxon>Perciformes</taxon>
        <taxon>Cottioidei</taxon>
        <taxon>Cottales</taxon>
        <taxon>Liparidae</taxon>
        <taxon>Liparis</taxon>
    </lineage>
</organism>
<dbReference type="Proteomes" id="UP000314294">
    <property type="component" value="Unassembled WGS sequence"/>
</dbReference>
<keyword evidence="2" id="KW-1185">Reference proteome</keyword>
<dbReference type="EMBL" id="SRLO01000333">
    <property type="protein sequence ID" value="TNN60496.1"/>
    <property type="molecule type" value="Genomic_DNA"/>
</dbReference>
<sequence length="145" mass="15526">MLFIPSQSRSQPSHLGAGALRLGGEPRGVLLAALHAHQLHLRLREAEHEAAQQVRDGERVGQRQAHQACSRNTHASNTTAAHAAGGAARLAAAADSPGSTAPYRCWTTASAPRPVTTATPISCSRMLSHCMAALLRKRQRCVRWI</sequence>
<name>A0A4Z2H3W7_9TELE</name>
<evidence type="ECO:0000313" key="1">
    <source>
        <dbReference type="EMBL" id="TNN60496.1"/>
    </source>
</evidence>
<dbReference type="AlphaFoldDB" id="A0A4Z2H3W7"/>
<gene>
    <name evidence="1" type="ORF">EYF80_029347</name>
</gene>
<accession>A0A4Z2H3W7</accession>
<reference evidence="1 2" key="1">
    <citation type="submission" date="2019-03" db="EMBL/GenBank/DDBJ databases">
        <title>First draft genome of Liparis tanakae, snailfish: a comprehensive survey of snailfish specific genes.</title>
        <authorList>
            <person name="Kim W."/>
            <person name="Song I."/>
            <person name="Jeong J.-H."/>
            <person name="Kim D."/>
            <person name="Kim S."/>
            <person name="Ryu S."/>
            <person name="Song J.Y."/>
            <person name="Lee S.K."/>
        </authorList>
    </citation>
    <scope>NUCLEOTIDE SEQUENCE [LARGE SCALE GENOMIC DNA]</scope>
    <source>
        <tissue evidence="1">Muscle</tissue>
    </source>
</reference>
<proteinExistence type="predicted"/>
<protein>
    <submittedName>
        <fullName evidence="1">Uncharacterized protein</fullName>
    </submittedName>
</protein>
<comment type="caution">
    <text evidence="1">The sequence shown here is derived from an EMBL/GenBank/DDBJ whole genome shotgun (WGS) entry which is preliminary data.</text>
</comment>